<dbReference type="PANTHER" id="PTHR43652:SF2">
    <property type="entry name" value="BASIC AMINO ACID ANTIPORTER YFCC-RELATED"/>
    <property type="match status" value="1"/>
</dbReference>
<evidence type="ECO:0000256" key="1">
    <source>
        <dbReference type="ARBA" id="ARBA00004651"/>
    </source>
</evidence>
<sequence>MSEQKKNRGINVFALIFGVIIFATILTYIVPAGNYERVEQDGREVVDPGSYTEVESSPVQPFQIFTSIHTGLVEASDIIFFILIIGGTFGILNHTGTIDRLVTVASYRLVNQEKWFIPITMLIFALGGTLMGLAEETLAYIPILIPLALALRFDAITGTAIVLVGSSIGFTTAIMNPFNVGVAQGIAELDIYSGMWLRLILFVLMYTIAVIFVYRYALKVKKNPELGYYGNYTANTQLNEMKTTETLTNTHKVILGLFIVNFIVLAFGVIQYEWFITEIASLFLLLGVIIGVVARLGVHDVVDGFLKGASGVLAGALIVGFARAILVVLEDGNTIDTMLYYAVGFLENIPTEFNAAGMIFIQSIINFFIPSGSGQAALTMPIMIPLADLLGITRQTTVLAFTLADGIGNIILPTSGYFMAALALAGIPWTKWVRFIWPFILIQLTIAVIAVMFAAWFGYGPF</sequence>
<protein>
    <submittedName>
        <fullName evidence="7">Ion transporter superfamily protein YfcC</fullName>
    </submittedName>
</protein>
<feature type="transmembrane region" description="Helical" evidence="6">
    <location>
        <begin position="279"/>
        <end position="298"/>
    </location>
</feature>
<evidence type="ECO:0000256" key="3">
    <source>
        <dbReference type="ARBA" id="ARBA00022692"/>
    </source>
</evidence>
<evidence type="ECO:0000256" key="4">
    <source>
        <dbReference type="ARBA" id="ARBA00022989"/>
    </source>
</evidence>
<evidence type="ECO:0000256" key="6">
    <source>
        <dbReference type="SAM" id="Phobius"/>
    </source>
</evidence>
<feature type="transmembrane region" description="Helical" evidence="6">
    <location>
        <begin position="115"/>
        <end position="134"/>
    </location>
</feature>
<keyword evidence="2" id="KW-1003">Cell membrane</keyword>
<feature type="transmembrane region" description="Helical" evidence="6">
    <location>
        <begin position="436"/>
        <end position="459"/>
    </location>
</feature>
<evidence type="ECO:0000256" key="2">
    <source>
        <dbReference type="ARBA" id="ARBA00022475"/>
    </source>
</evidence>
<dbReference type="RefSeq" id="WP_204697105.1">
    <property type="nucleotide sequence ID" value="NZ_JAFBEC010000004.1"/>
</dbReference>
<keyword evidence="5 6" id="KW-0472">Membrane</keyword>
<dbReference type="InterPro" id="IPR018385">
    <property type="entry name" value="C4_dicarb_anaerob_car-like"/>
</dbReference>
<name>A0ABS2PBG5_9BACL</name>
<evidence type="ECO:0000256" key="5">
    <source>
        <dbReference type="ARBA" id="ARBA00023136"/>
    </source>
</evidence>
<dbReference type="Proteomes" id="UP000741863">
    <property type="component" value="Unassembled WGS sequence"/>
</dbReference>
<proteinExistence type="predicted"/>
<feature type="transmembrane region" description="Helical" evidence="6">
    <location>
        <begin position="310"/>
        <end position="329"/>
    </location>
</feature>
<evidence type="ECO:0000313" key="8">
    <source>
        <dbReference type="Proteomes" id="UP000741863"/>
    </source>
</evidence>
<organism evidence="7 8">
    <name type="scientific">Geomicrobium sediminis</name>
    <dbReference type="NCBI Taxonomy" id="1347788"/>
    <lineage>
        <taxon>Bacteria</taxon>
        <taxon>Bacillati</taxon>
        <taxon>Bacillota</taxon>
        <taxon>Bacilli</taxon>
        <taxon>Bacillales</taxon>
        <taxon>Geomicrobium</taxon>
    </lineage>
</organism>
<gene>
    <name evidence="7" type="ORF">JOD17_001847</name>
</gene>
<dbReference type="InterPro" id="IPR051679">
    <property type="entry name" value="DASS-Related_Transporters"/>
</dbReference>
<keyword evidence="4 6" id="KW-1133">Transmembrane helix</keyword>
<dbReference type="PANTHER" id="PTHR43652">
    <property type="entry name" value="BASIC AMINO ACID ANTIPORTER YFCC-RELATED"/>
    <property type="match status" value="1"/>
</dbReference>
<comment type="subcellular location">
    <subcellularLocation>
        <location evidence="1">Cell membrane</location>
        <topology evidence="1">Multi-pass membrane protein</topology>
    </subcellularLocation>
</comment>
<feature type="transmembrane region" description="Helical" evidence="6">
    <location>
        <begin position="155"/>
        <end position="175"/>
    </location>
</feature>
<comment type="caution">
    <text evidence="7">The sequence shown here is derived from an EMBL/GenBank/DDBJ whole genome shotgun (WGS) entry which is preliminary data.</text>
</comment>
<feature type="transmembrane region" description="Helical" evidence="6">
    <location>
        <begin position="253"/>
        <end position="273"/>
    </location>
</feature>
<evidence type="ECO:0000313" key="7">
    <source>
        <dbReference type="EMBL" id="MBM7632753.1"/>
    </source>
</evidence>
<keyword evidence="3 6" id="KW-0812">Transmembrane</keyword>
<feature type="transmembrane region" description="Helical" evidence="6">
    <location>
        <begin position="195"/>
        <end position="214"/>
    </location>
</feature>
<feature type="transmembrane region" description="Helical" evidence="6">
    <location>
        <begin position="12"/>
        <end position="30"/>
    </location>
</feature>
<accession>A0ABS2PBG5</accession>
<keyword evidence="8" id="KW-1185">Reference proteome</keyword>
<reference evidence="7 8" key="1">
    <citation type="submission" date="2021-01" db="EMBL/GenBank/DDBJ databases">
        <title>Genomic Encyclopedia of Type Strains, Phase IV (KMG-IV): sequencing the most valuable type-strain genomes for metagenomic binning, comparative biology and taxonomic classification.</title>
        <authorList>
            <person name="Goeker M."/>
        </authorList>
    </citation>
    <scope>NUCLEOTIDE SEQUENCE [LARGE SCALE GENOMIC DNA]</scope>
    <source>
        <strain evidence="7 8">DSM 25540</strain>
    </source>
</reference>
<dbReference type="EMBL" id="JAFBEC010000004">
    <property type="protein sequence ID" value="MBM7632753.1"/>
    <property type="molecule type" value="Genomic_DNA"/>
</dbReference>
<feature type="transmembrane region" description="Helical" evidence="6">
    <location>
        <begin position="410"/>
        <end position="429"/>
    </location>
</feature>
<dbReference type="Pfam" id="PF03606">
    <property type="entry name" value="DcuC"/>
    <property type="match status" value="1"/>
</dbReference>